<keyword evidence="3" id="KW-1185">Reference proteome</keyword>
<evidence type="ECO:0000313" key="2">
    <source>
        <dbReference type="EMBL" id="KAF3044814.1"/>
    </source>
</evidence>
<accession>A0A9P4WYG2</accession>
<protein>
    <submittedName>
        <fullName evidence="2">Uncharacterized protein</fullName>
    </submittedName>
</protein>
<evidence type="ECO:0000313" key="3">
    <source>
        <dbReference type="Proteomes" id="UP000758155"/>
    </source>
</evidence>
<comment type="caution">
    <text evidence="2">The sequence shown here is derived from an EMBL/GenBank/DDBJ whole genome shotgun (WGS) entry which is preliminary data.</text>
</comment>
<reference evidence="2" key="1">
    <citation type="submission" date="2019-04" db="EMBL/GenBank/DDBJ databases">
        <title>Sequencing of skin fungus with MAO and IRED activity.</title>
        <authorList>
            <person name="Marsaioli A.J."/>
            <person name="Bonatto J.M.C."/>
            <person name="Reis Junior O."/>
        </authorList>
    </citation>
    <scope>NUCLEOTIDE SEQUENCE</scope>
    <source>
        <strain evidence="2">28M1</strain>
    </source>
</reference>
<dbReference type="AlphaFoldDB" id="A0A9P4WYG2"/>
<dbReference type="EMBL" id="SWKV01000008">
    <property type="protein sequence ID" value="KAF3044814.1"/>
    <property type="molecule type" value="Genomic_DNA"/>
</dbReference>
<dbReference type="Proteomes" id="UP000758155">
    <property type="component" value="Unassembled WGS sequence"/>
</dbReference>
<proteinExistence type="predicted"/>
<dbReference type="Pfam" id="PF26639">
    <property type="entry name" value="Het-6_barrel"/>
    <property type="match status" value="1"/>
</dbReference>
<name>A0A9P4WYG2_9PLEO</name>
<dbReference type="OrthoDB" id="2157530at2759"/>
<evidence type="ECO:0000256" key="1">
    <source>
        <dbReference type="SAM" id="MobiDB-lite"/>
    </source>
</evidence>
<organism evidence="2 3">
    <name type="scientific">Didymella heteroderae</name>
    <dbReference type="NCBI Taxonomy" id="1769908"/>
    <lineage>
        <taxon>Eukaryota</taxon>
        <taxon>Fungi</taxon>
        <taxon>Dikarya</taxon>
        <taxon>Ascomycota</taxon>
        <taxon>Pezizomycotina</taxon>
        <taxon>Dothideomycetes</taxon>
        <taxon>Pleosporomycetidae</taxon>
        <taxon>Pleosporales</taxon>
        <taxon>Pleosporineae</taxon>
        <taxon>Didymellaceae</taxon>
        <taxon>Didymella</taxon>
    </lineage>
</organism>
<feature type="region of interest" description="Disordered" evidence="1">
    <location>
        <begin position="1"/>
        <end position="30"/>
    </location>
</feature>
<gene>
    <name evidence="2" type="ORF">E8E12_010852</name>
</gene>
<sequence>MPASPGDVVQDSPASSGQEAAVSNGGFADRQPPFTFQDLLNNNKHARSIFVTDDGSIGSGPVMTREGDVLAVFPECDVPFLLRRGDNGENNACWKLVAPVYVDGMVSTAGDGYYTMKDFWATGPDVEEIMLS</sequence>